<organism evidence="10 11">
    <name type="scientific">Sphingomonas rhizophila</name>
    <dbReference type="NCBI Taxonomy" id="2071607"/>
    <lineage>
        <taxon>Bacteria</taxon>
        <taxon>Pseudomonadati</taxon>
        <taxon>Pseudomonadota</taxon>
        <taxon>Alphaproteobacteria</taxon>
        <taxon>Sphingomonadales</taxon>
        <taxon>Sphingomonadaceae</taxon>
        <taxon>Sphingomonas</taxon>
    </lineage>
</organism>
<keyword evidence="11" id="KW-1185">Reference proteome</keyword>
<dbReference type="PROSITE" id="PS51318">
    <property type="entry name" value="TAT"/>
    <property type="match status" value="1"/>
</dbReference>
<dbReference type="GO" id="GO:0019684">
    <property type="term" value="P:photosynthesis, light reaction"/>
    <property type="evidence" value="ECO:0007669"/>
    <property type="project" value="InterPro"/>
</dbReference>
<dbReference type="InterPro" id="IPR023119">
    <property type="entry name" value="Multihaem_cyt_PRC_cyt_su-like"/>
</dbReference>
<dbReference type="GO" id="GO:0020037">
    <property type="term" value="F:heme binding"/>
    <property type="evidence" value="ECO:0007669"/>
    <property type="project" value="InterPro"/>
</dbReference>
<keyword evidence="4" id="KW-0602">Photosynthesis</keyword>
<evidence type="ECO:0000256" key="9">
    <source>
        <dbReference type="SAM" id="SignalP"/>
    </source>
</evidence>
<evidence type="ECO:0000256" key="2">
    <source>
        <dbReference type="ARBA" id="ARBA00015978"/>
    </source>
</evidence>
<evidence type="ECO:0000256" key="5">
    <source>
        <dbReference type="ARBA" id="ARBA00022617"/>
    </source>
</evidence>
<evidence type="ECO:0000256" key="6">
    <source>
        <dbReference type="ARBA" id="ARBA00022723"/>
    </source>
</evidence>
<keyword evidence="9" id="KW-0732">Signal</keyword>
<evidence type="ECO:0000256" key="4">
    <source>
        <dbReference type="ARBA" id="ARBA00022531"/>
    </source>
</evidence>
<comment type="function">
    <text evidence="1">The reaction center of purple bacteria contains a tightly bound cytochrome molecule which re-reduces the photo oxidized primary electron donor.</text>
</comment>
<dbReference type="GO" id="GO:0005506">
    <property type="term" value="F:iron ion binding"/>
    <property type="evidence" value="ECO:0007669"/>
    <property type="project" value="InterPro"/>
</dbReference>
<accession>A0A7G9S8K5</accession>
<dbReference type="InterPro" id="IPR006311">
    <property type="entry name" value="TAT_signal"/>
</dbReference>
<keyword evidence="6" id="KW-0479">Metal-binding</keyword>
<feature type="chain" id="PRO_5028843965" description="Photosynthetic reaction center cytochrome c subunit" evidence="9">
    <location>
        <begin position="21"/>
        <end position="139"/>
    </location>
</feature>
<keyword evidence="7" id="KW-0249">Electron transport</keyword>
<dbReference type="EMBL" id="CP060717">
    <property type="protein sequence ID" value="QNN64180.1"/>
    <property type="molecule type" value="Genomic_DNA"/>
</dbReference>
<evidence type="ECO:0000313" key="11">
    <source>
        <dbReference type="Proteomes" id="UP000515955"/>
    </source>
</evidence>
<dbReference type="InterPro" id="IPR036280">
    <property type="entry name" value="Multihaem_cyt_sf"/>
</dbReference>
<dbReference type="SUPFAM" id="SSF48695">
    <property type="entry name" value="Multiheme cytochromes"/>
    <property type="match status" value="1"/>
</dbReference>
<dbReference type="RefSeq" id="WP_187541180.1">
    <property type="nucleotide sequence ID" value="NZ_CP060717.1"/>
</dbReference>
<dbReference type="NCBIfam" id="NF033196">
    <property type="entry name" value="c_type_nonphoto"/>
    <property type="match status" value="1"/>
</dbReference>
<dbReference type="GO" id="GO:0030077">
    <property type="term" value="C:plasma membrane light-harvesting complex"/>
    <property type="evidence" value="ECO:0007669"/>
    <property type="project" value="InterPro"/>
</dbReference>
<dbReference type="Gene3D" id="1.10.468.10">
    <property type="entry name" value="Photosynthetic Reaction Center, subunit C, domain 2"/>
    <property type="match status" value="1"/>
</dbReference>
<protein>
    <recommendedName>
        <fullName evidence="2">Photosynthetic reaction center cytochrome c subunit</fullName>
    </recommendedName>
</protein>
<keyword evidence="3" id="KW-0813">Transport</keyword>
<feature type="signal peptide" evidence="9">
    <location>
        <begin position="1"/>
        <end position="20"/>
    </location>
</feature>
<evidence type="ECO:0000256" key="7">
    <source>
        <dbReference type="ARBA" id="ARBA00022982"/>
    </source>
</evidence>
<dbReference type="AlphaFoldDB" id="A0A7G9S8K5"/>
<keyword evidence="5" id="KW-0349">Heme</keyword>
<proteinExistence type="predicted"/>
<sequence>MTPRRSRLILAVALATFAAAAGVANGQAPAPAPAQPAAFKNLKVFPADIPRDRLIDSMKRISASLGVKCTHCHVGVEGKRETIDFASDAKREKLVARSMMVMTKHINDKEFSVTDPAQPKVTCFTCHRGAAKPLTAPPA</sequence>
<dbReference type="KEGG" id="srhi:H9L12_07280"/>
<evidence type="ECO:0000256" key="8">
    <source>
        <dbReference type="ARBA" id="ARBA00023004"/>
    </source>
</evidence>
<dbReference type="InterPro" id="IPR003158">
    <property type="entry name" value="Photosyn_RC_cyt_c-su"/>
</dbReference>
<evidence type="ECO:0000313" key="10">
    <source>
        <dbReference type="EMBL" id="QNN64180.1"/>
    </source>
</evidence>
<dbReference type="GO" id="GO:0009055">
    <property type="term" value="F:electron transfer activity"/>
    <property type="evidence" value="ECO:0007669"/>
    <property type="project" value="InterPro"/>
</dbReference>
<dbReference type="Proteomes" id="UP000515955">
    <property type="component" value="Chromosome"/>
</dbReference>
<keyword evidence="8" id="KW-0408">Iron</keyword>
<reference evidence="10 11" key="1">
    <citation type="submission" date="2020-08" db="EMBL/GenBank/DDBJ databases">
        <title>Genome sequence of Sphingomonas rhizophila KACC 19189T.</title>
        <authorList>
            <person name="Hyun D.-W."/>
            <person name="Bae J.-W."/>
        </authorList>
    </citation>
    <scope>NUCLEOTIDE SEQUENCE [LARGE SCALE GENOMIC DNA]</scope>
    <source>
        <strain evidence="10 11">KACC 19189</strain>
    </source>
</reference>
<gene>
    <name evidence="10" type="ORF">H9L12_07280</name>
</gene>
<name>A0A7G9S8K5_9SPHN</name>
<evidence type="ECO:0000256" key="1">
    <source>
        <dbReference type="ARBA" id="ARBA00003196"/>
    </source>
</evidence>
<dbReference type="Pfam" id="PF02276">
    <property type="entry name" value="CytoC_RC"/>
    <property type="match status" value="1"/>
</dbReference>
<evidence type="ECO:0000256" key="3">
    <source>
        <dbReference type="ARBA" id="ARBA00022448"/>
    </source>
</evidence>